<dbReference type="RefSeq" id="WP_055186945.1">
    <property type="nucleotide sequence ID" value="NZ_CYXN01000040.1"/>
</dbReference>
<dbReference type="InterPro" id="IPR010982">
    <property type="entry name" value="Lambda_DNA-bd_dom_sf"/>
</dbReference>
<accession>A0A173V881</accession>
<dbReference type="OrthoDB" id="2063024at2"/>
<protein>
    <submittedName>
        <fullName evidence="2">Bifunctional HTH-domain containing protein/aminotransferase</fullName>
    </submittedName>
</protein>
<feature type="domain" description="HTH cro/C1-type" evidence="1">
    <location>
        <begin position="7"/>
        <end position="61"/>
    </location>
</feature>
<dbReference type="Gene3D" id="1.10.260.40">
    <property type="entry name" value="lambda repressor-like DNA-binding domains"/>
    <property type="match status" value="1"/>
</dbReference>
<dbReference type="Pfam" id="PF01381">
    <property type="entry name" value="HTH_3"/>
    <property type="match status" value="1"/>
</dbReference>
<keyword evidence="2" id="KW-0032">Aminotransferase</keyword>
<dbReference type="PROSITE" id="PS50943">
    <property type="entry name" value="HTH_CROC1"/>
    <property type="match status" value="1"/>
</dbReference>
<dbReference type="SUPFAM" id="SSF47413">
    <property type="entry name" value="lambda repressor-like DNA-binding domains"/>
    <property type="match status" value="1"/>
</dbReference>
<dbReference type="InterPro" id="IPR001387">
    <property type="entry name" value="Cro/C1-type_HTH"/>
</dbReference>
<evidence type="ECO:0000313" key="3">
    <source>
        <dbReference type="Proteomes" id="UP000095649"/>
    </source>
</evidence>
<dbReference type="AlphaFoldDB" id="A0A173V881"/>
<dbReference type="CDD" id="cd00093">
    <property type="entry name" value="HTH_XRE"/>
    <property type="match status" value="1"/>
</dbReference>
<organism evidence="2 3">
    <name type="scientific">Faecalibacterium prausnitzii</name>
    <dbReference type="NCBI Taxonomy" id="853"/>
    <lineage>
        <taxon>Bacteria</taxon>
        <taxon>Bacillati</taxon>
        <taxon>Bacillota</taxon>
        <taxon>Clostridia</taxon>
        <taxon>Eubacteriales</taxon>
        <taxon>Oscillospiraceae</taxon>
        <taxon>Faecalibacterium</taxon>
    </lineage>
</organism>
<name>A0A173V881_9FIRM</name>
<evidence type="ECO:0000313" key="2">
    <source>
        <dbReference type="EMBL" id="CUN23244.1"/>
    </source>
</evidence>
<reference evidence="2 3" key="1">
    <citation type="submission" date="2015-09" db="EMBL/GenBank/DDBJ databases">
        <authorList>
            <consortium name="Pathogen Informatics"/>
        </authorList>
    </citation>
    <scope>NUCLEOTIDE SEQUENCE [LARGE SCALE GENOMIC DNA]</scope>
    <source>
        <strain evidence="2 3">2789STDY5834970</strain>
    </source>
</reference>
<dbReference type="EMBL" id="CYXN01000040">
    <property type="protein sequence ID" value="CUN23244.1"/>
    <property type="molecule type" value="Genomic_DNA"/>
</dbReference>
<dbReference type="GO" id="GO:0008483">
    <property type="term" value="F:transaminase activity"/>
    <property type="evidence" value="ECO:0007669"/>
    <property type="project" value="UniProtKB-KW"/>
</dbReference>
<dbReference type="Proteomes" id="UP000095649">
    <property type="component" value="Unassembled WGS sequence"/>
</dbReference>
<gene>
    <name evidence="2" type="ORF">ERS852582_02658</name>
</gene>
<evidence type="ECO:0000259" key="1">
    <source>
        <dbReference type="PROSITE" id="PS50943"/>
    </source>
</evidence>
<sequence length="138" mass="15500">MSFASKLKGLMEELDLTQAKVSDLTGIGRSSISQYVSGKNEPSKERRKEIARSLGVQDNYFEEYDPVATVQYNSTVNLPVELVAKLMKKSPRFVRRGLQDGVFPWGYAVKLEHWSYFISSVKFTECTGIQIPAVEVSA</sequence>
<keyword evidence="2" id="KW-0808">Transferase</keyword>
<dbReference type="SMART" id="SM00530">
    <property type="entry name" value="HTH_XRE"/>
    <property type="match status" value="1"/>
</dbReference>
<proteinExistence type="predicted"/>
<dbReference type="GO" id="GO:0003677">
    <property type="term" value="F:DNA binding"/>
    <property type="evidence" value="ECO:0007669"/>
    <property type="project" value="InterPro"/>
</dbReference>